<evidence type="ECO:0000313" key="2">
    <source>
        <dbReference type="EMBL" id="KAK3216189.1"/>
    </source>
</evidence>
<evidence type="ECO:0000313" key="3">
    <source>
        <dbReference type="Proteomes" id="UP001280581"/>
    </source>
</evidence>
<dbReference type="AlphaFoldDB" id="A0AAN6RMN0"/>
<proteinExistence type="predicted"/>
<accession>A0AAN6RMN0</accession>
<name>A0AAN6RMN0_9PLEO</name>
<gene>
    <name evidence="1" type="ORF">GRF29_8g2268862</name>
    <name evidence="2" type="ORF">GRF29_8g2519810</name>
</gene>
<comment type="caution">
    <text evidence="2">The sequence shown here is derived from an EMBL/GenBank/DDBJ whole genome shotgun (WGS) entry which is preliminary data.</text>
</comment>
<evidence type="ECO:0000313" key="1">
    <source>
        <dbReference type="EMBL" id="KAK3216133.1"/>
    </source>
</evidence>
<dbReference type="EMBL" id="WVTA01000002">
    <property type="protein sequence ID" value="KAK3216189.1"/>
    <property type="molecule type" value="Genomic_DNA"/>
</dbReference>
<protein>
    <submittedName>
        <fullName evidence="2">Uncharacterized protein</fullName>
    </submittedName>
</protein>
<keyword evidence="3" id="KW-1185">Reference proteome</keyword>
<dbReference type="EMBL" id="WVTA01000002">
    <property type="protein sequence ID" value="KAK3216133.1"/>
    <property type="molecule type" value="Genomic_DNA"/>
</dbReference>
<dbReference type="Proteomes" id="UP001280581">
    <property type="component" value="Unassembled WGS sequence"/>
</dbReference>
<reference evidence="2 3" key="1">
    <citation type="submission" date="2021-02" db="EMBL/GenBank/DDBJ databases">
        <title>Genome assembly of Pseudopithomyces chartarum.</title>
        <authorList>
            <person name="Jauregui R."/>
            <person name="Singh J."/>
            <person name="Voisey C."/>
        </authorList>
    </citation>
    <scope>NUCLEOTIDE SEQUENCE [LARGE SCALE GENOMIC DNA]</scope>
    <source>
        <strain evidence="2 3">AGR01</strain>
    </source>
</reference>
<organism evidence="2 3">
    <name type="scientific">Pseudopithomyces chartarum</name>
    <dbReference type="NCBI Taxonomy" id="1892770"/>
    <lineage>
        <taxon>Eukaryota</taxon>
        <taxon>Fungi</taxon>
        <taxon>Dikarya</taxon>
        <taxon>Ascomycota</taxon>
        <taxon>Pezizomycotina</taxon>
        <taxon>Dothideomycetes</taxon>
        <taxon>Pleosporomycetidae</taxon>
        <taxon>Pleosporales</taxon>
        <taxon>Massarineae</taxon>
        <taxon>Didymosphaeriaceae</taxon>
        <taxon>Pseudopithomyces</taxon>
    </lineage>
</organism>
<sequence length="281" mass="32027">MSIADVFSNIEPFRGSILRMLLPSEIASLLAALHCSVSAWERMTHMDIMHEIFQDIRELNTMQSLGLTVRIFGSDLEIMNRKIRDPWASTDVSRCLYVFVLISERCSDGSSTLHKDFRSNSCVKATAEDVDISDVNEKFPKRVAEDINVLSRWMLCTPHLTGSLPSTVPGWVPMFNTRRCIALRTYISSYKEYRTRIMYMDRTLMRRVFGYQHDRDVLTHVSDLTTVCYLLHDNTCSKKTIGGRLTTNTIQDVYMPAQSQEGYIIVNAIQPLGSAIILSLP</sequence>